<gene>
    <name evidence="2" type="primary">HaRxLL78b</name>
</gene>
<feature type="signal peptide" evidence="1">
    <location>
        <begin position="1"/>
        <end position="22"/>
    </location>
</feature>
<dbReference type="AlphaFoldDB" id="A0A090BH60"/>
<sequence>MRATVIVAFGVLTLFTNNGVVAHRSPRNLRRVAAAGEENDVRMKALIPTTSISTTFEPEEERGITGGLTEKLRGFLKDVYLKRYARLQAANMNQAIAIKGLQKKKIRVDKLRRYLRLDKVKNHHLDDGNVSWNTLCFWRMKELY</sequence>
<accession>A0A090BH60</accession>
<evidence type="ECO:0000256" key="1">
    <source>
        <dbReference type="SAM" id="SignalP"/>
    </source>
</evidence>
<dbReference type="EMBL" id="AB922387">
    <property type="protein sequence ID" value="BAP68963.1"/>
    <property type="molecule type" value="mRNA"/>
</dbReference>
<evidence type="ECO:0000313" key="2">
    <source>
        <dbReference type="EMBL" id="BAP68963.1"/>
    </source>
</evidence>
<proteinExistence type="evidence at transcript level"/>
<feature type="chain" id="PRO_5001853124" evidence="1">
    <location>
        <begin position="23"/>
        <end position="144"/>
    </location>
</feature>
<protein>
    <submittedName>
        <fullName evidence="2">RxLR effector candidate protein</fullName>
    </submittedName>
</protein>
<organism evidence="2">
    <name type="scientific">Hyaloperonospora arabidopsidis (strain Emoy2)</name>
    <name type="common">Downy mildew agent</name>
    <name type="synonym">Peronospora arabidopsidis</name>
    <dbReference type="NCBI Taxonomy" id="559515"/>
    <lineage>
        <taxon>Eukaryota</taxon>
        <taxon>Sar</taxon>
        <taxon>Stramenopiles</taxon>
        <taxon>Oomycota</taxon>
        <taxon>Peronosporomycetes</taxon>
        <taxon>Peronosporales</taxon>
        <taxon>Peronosporaceae</taxon>
        <taxon>Hyaloperonospora</taxon>
    </lineage>
</organism>
<name>A0A090BH60_HYAAE</name>
<reference evidence="2" key="1">
    <citation type="journal article" date="2014" name="PLoS Pathog.">
        <title>Expression profiling during Arabidopsis/downy mildew interaction reveals a highly-expressed effector that attenuates responses to salicylic acid.</title>
        <authorList>
            <person name="Asai S."/>
            <person name="Rallapalli G."/>
            <person name="Piquerez S.J.M."/>
            <person name="Caillaud M.C."/>
            <person name="Furzer O.J."/>
            <person name="Ishaque N."/>
            <person name="Wirthmueller L."/>
            <person name="Fabro G."/>
            <person name="Shirasu K."/>
            <person name="Jones J.D.G."/>
        </authorList>
    </citation>
    <scope>NUCLEOTIDE SEQUENCE</scope>
    <source>
        <strain evidence="2">Emoy2</strain>
    </source>
</reference>
<keyword evidence="1" id="KW-0732">Signal</keyword>